<dbReference type="Gene3D" id="1.20.58.2200">
    <property type="match status" value="1"/>
</dbReference>
<dbReference type="InterPro" id="IPR020011">
    <property type="entry name" value="FimV_C"/>
</dbReference>
<dbReference type="Proteomes" id="UP000254437">
    <property type="component" value="Unassembled WGS sequence"/>
</dbReference>
<sequence>METIIIAIGAVFVIGIAAFFVLKKLQAQKTELPASPQAHIPTQQTPVAPTPTATSNDLATAEAHIRNQNYNEAIAELKRVLMTNPRHNGAMLKLLQTYGVTKQFAAFNQLHQKIHEIADGETIREADFCKSLLEDEINSSAGQAPTPQPTPAQTAAVVAPVAAVAVATQNQTSDAFDNGLDFDFETPASKPTPSVATNADTSLDFDLETLDTPAPTAEPTLSGSDFDLDFDTPVQPPQPTAEPTLDFDDFSFDEPAKEVVAPALSNEPTLDFDTTSNDLMSPDGSLESDLDVQFSLDPAPTPTAVDNQANDALDGFDFEFETPEPTPAVSEQPNLDNLDFGTISSNKVNEPAIEDTLSGMGNDLGGDLDFNFEATPEPIPTSATPDTAPSDDLALDGFDFDTDVSIATPKPVSTPQAEIKPETELSEFGDFDLTFSTETPSAPVVDTTSTADLDFGDFDTKLTTEPATKPAPTPAIDPSDEFADFDLGFNETTSAPVVTSTVTPTSSADDDLGFGDLDLEVESTPAVSESVQDDGLAFDPTDLAFDTTPVTNIPNDSLDINGFDFTETPATTTPEPTPASVSEPVTFVTPVTAIPTQTAGIPSELGFVDELDNTGITLNLAKQYLDLGEYDSAKRLLDEVIQTGNATQQQNARELLAQLA</sequence>
<dbReference type="NCBIfam" id="TIGR03504">
    <property type="entry name" value="FimV_Cterm"/>
    <property type="match status" value="1"/>
</dbReference>
<dbReference type="EMBL" id="UGQU01000001">
    <property type="protein sequence ID" value="STZ55787.1"/>
    <property type="molecule type" value="Genomic_DNA"/>
</dbReference>
<dbReference type="InterPro" id="IPR011990">
    <property type="entry name" value="TPR-like_helical_dom_sf"/>
</dbReference>
<protein>
    <submittedName>
        <fullName evidence="2">Tfp pilus assembly protein FimV</fullName>
    </submittedName>
</protein>
<gene>
    <name evidence="2" type="ORF">NCTC10359_00385</name>
</gene>
<organism evidence="2 3">
    <name type="scientific">Moraxella lacunata</name>
    <dbReference type="NCBI Taxonomy" id="477"/>
    <lineage>
        <taxon>Bacteria</taxon>
        <taxon>Pseudomonadati</taxon>
        <taxon>Pseudomonadota</taxon>
        <taxon>Gammaproteobacteria</taxon>
        <taxon>Moraxellales</taxon>
        <taxon>Moraxellaceae</taxon>
        <taxon>Moraxella</taxon>
    </lineage>
</organism>
<reference evidence="2 3" key="1">
    <citation type="submission" date="2018-06" db="EMBL/GenBank/DDBJ databases">
        <authorList>
            <consortium name="Pathogen Informatics"/>
            <person name="Doyle S."/>
        </authorList>
    </citation>
    <scope>NUCLEOTIDE SEQUENCE [LARGE SCALE GENOMIC DNA]</scope>
    <source>
        <strain evidence="2 3">NCTC10359</strain>
    </source>
</reference>
<dbReference type="RefSeq" id="WP_115004998.1">
    <property type="nucleotide sequence ID" value="NZ_UGQU01000001.1"/>
</dbReference>
<dbReference type="SUPFAM" id="SSF48452">
    <property type="entry name" value="TPR-like"/>
    <property type="match status" value="1"/>
</dbReference>
<feature type="region of interest" description="Disordered" evidence="1">
    <location>
        <begin position="34"/>
        <end position="54"/>
    </location>
</feature>
<feature type="region of interest" description="Disordered" evidence="1">
    <location>
        <begin position="178"/>
        <end position="245"/>
    </location>
</feature>
<feature type="compositionally biased region" description="Polar residues" evidence="1">
    <location>
        <begin position="189"/>
        <end position="201"/>
    </location>
</feature>
<dbReference type="InterPro" id="IPR038440">
    <property type="entry name" value="FimV_C_sf"/>
</dbReference>
<evidence type="ECO:0000313" key="2">
    <source>
        <dbReference type="EMBL" id="STZ55787.1"/>
    </source>
</evidence>
<feature type="compositionally biased region" description="Low complexity" evidence="1">
    <location>
        <begin position="41"/>
        <end position="54"/>
    </location>
</feature>
<evidence type="ECO:0000313" key="3">
    <source>
        <dbReference type="Proteomes" id="UP000254437"/>
    </source>
</evidence>
<proteinExistence type="predicted"/>
<accession>A0A378T6L7</accession>
<evidence type="ECO:0000256" key="1">
    <source>
        <dbReference type="SAM" id="MobiDB-lite"/>
    </source>
</evidence>
<name>A0A378T6L7_MORLA</name>
<dbReference type="AlphaFoldDB" id="A0A378T6L7"/>